<dbReference type="Pfam" id="PF14934">
    <property type="entry name" value="TMEM254"/>
    <property type="match status" value="1"/>
</dbReference>
<dbReference type="GO" id="GO:0016020">
    <property type="term" value="C:membrane"/>
    <property type="evidence" value="ECO:0007669"/>
    <property type="project" value="UniProtKB-SubCell"/>
</dbReference>
<evidence type="ECO:0000256" key="5">
    <source>
        <dbReference type="ARBA" id="ARBA00034834"/>
    </source>
</evidence>
<dbReference type="PANTHER" id="PTHR34104:SF3">
    <property type="entry name" value="TRANSMEMBRANE PROTEIN 254"/>
    <property type="match status" value="1"/>
</dbReference>
<proteinExistence type="predicted"/>
<dbReference type="InterPro" id="IPR028110">
    <property type="entry name" value="TMEM254"/>
</dbReference>
<keyword evidence="3 6" id="KW-1133">Transmembrane helix</keyword>
<feature type="transmembrane region" description="Helical" evidence="6">
    <location>
        <begin position="95"/>
        <end position="113"/>
    </location>
</feature>
<dbReference type="Proteomes" id="UP001174136">
    <property type="component" value="Unassembled WGS sequence"/>
</dbReference>
<keyword evidence="2 6" id="KW-0812">Transmembrane</keyword>
<gene>
    <name evidence="7" type="primary">TMEM254</name>
    <name evidence="7" type="ORF">N1851_034315</name>
</gene>
<accession>A0AA47LZU3</accession>
<protein>
    <recommendedName>
        <fullName evidence="5">Transmembrane protein 254</fullName>
    </recommendedName>
</protein>
<evidence type="ECO:0000256" key="2">
    <source>
        <dbReference type="ARBA" id="ARBA00022692"/>
    </source>
</evidence>
<dbReference type="AlphaFoldDB" id="A0AA47LZU3"/>
<reference evidence="7" key="1">
    <citation type="journal article" date="2023" name="Front. Mar. Sci.">
        <title>A new Merluccius polli reference genome to investigate the effects of global change in West African waters.</title>
        <authorList>
            <person name="Mateo J.L."/>
            <person name="Blanco-Fernandez C."/>
            <person name="Garcia-Vazquez E."/>
            <person name="Machado-Schiaffino G."/>
        </authorList>
    </citation>
    <scope>NUCLEOTIDE SEQUENCE</scope>
    <source>
        <strain evidence="7">C29</strain>
        <tissue evidence="7">Fin</tissue>
    </source>
</reference>
<keyword evidence="8" id="KW-1185">Reference proteome</keyword>
<dbReference type="EMBL" id="JAOPHQ010006581">
    <property type="protein sequence ID" value="KAK0131006.1"/>
    <property type="molecule type" value="Genomic_DNA"/>
</dbReference>
<organism evidence="7 8">
    <name type="scientific">Merluccius polli</name>
    <name type="common">Benguela hake</name>
    <name type="synonym">Merluccius cadenati</name>
    <dbReference type="NCBI Taxonomy" id="89951"/>
    <lineage>
        <taxon>Eukaryota</taxon>
        <taxon>Metazoa</taxon>
        <taxon>Chordata</taxon>
        <taxon>Craniata</taxon>
        <taxon>Vertebrata</taxon>
        <taxon>Euteleostomi</taxon>
        <taxon>Actinopterygii</taxon>
        <taxon>Neopterygii</taxon>
        <taxon>Teleostei</taxon>
        <taxon>Neoteleostei</taxon>
        <taxon>Acanthomorphata</taxon>
        <taxon>Zeiogadaria</taxon>
        <taxon>Gadariae</taxon>
        <taxon>Gadiformes</taxon>
        <taxon>Gadoidei</taxon>
        <taxon>Merlucciidae</taxon>
        <taxon>Merluccius</taxon>
    </lineage>
</organism>
<evidence type="ECO:0000256" key="6">
    <source>
        <dbReference type="SAM" id="Phobius"/>
    </source>
</evidence>
<evidence type="ECO:0000256" key="1">
    <source>
        <dbReference type="ARBA" id="ARBA00004141"/>
    </source>
</evidence>
<comment type="caution">
    <text evidence="7">The sequence shown here is derived from an EMBL/GenBank/DDBJ whole genome shotgun (WGS) entry which is preliminary data.</text>
</comment>
<name>A0AA47LZU3_MERPO</name>
<keyword evidence="4 6" id="KW-0472">Membrane</keyword>
<comment type="subcellular location">
    <subcellularLocation>
        <location evidence="1">Membrane</location>
        <topology evidence="1">Multi-pass membrane protein</topology>
    </subcellularLocation>
</comment>
<evidence type="ECO:0000256" key="4">
    <source>
        <dbReference type="ARBA" id="ARBA00023136"/>
    </source>
</evidence>
<dbReference type="PANTHER" id="PTHR34104">
    <property type="entry name" value="TRANSMEMBRANE PROTEIN 254"/>
    <property type="match status" value="1"/>
</dbReference>
<sequence>MAKSDGCDYFRRTSLFWIVAVTLSMGYFTVVVLAPETIPFEHLGPFGSVCSYLVENLSDLMFKMWLAAWAVHLFEASIALRMCSQKGITDGGTRFLWFIQTFLFGFASLGMLLKKSSSLAMSAGRLPSSTVNLLMRSSSIKARSTHCLTRSSSMLALLTTTATLRRA</sequence>
<feature type="transmembrane region" description="Helical" evidence="6">
    <location>
        <begin position="15"/>
        <end position="34"/>
    </location>
</feature>
<evidence type="ECO:0000313" key="8">
    <source>
        <dbReference type="Proteomes" id="UP001174136"/>
    </source>
</evidence>
<evidence type="ECO:0000313" key="7">
    <source>
        <dbReference type="EMBL" id="KAK0131006.1"/>
    </source>
</evidence>
<evidence type="ECO:0000256" key="3">
    <source>
        <dbReference type="ARBA" id="ARBA00022989"/>
    </source>
</evidence>